<gene>
    <name evidence="10" type="ORF">P4O66_008870</name>
</gene>
<dbReference type="PROSITE" id="PS51642">
    <property type="entry name" value="HEMOPEXIN_2"/>
    <property type="match status" value="1"/>
</dbReference>
<dbReference type="CDD" id="cd00094">
    <property type="entry name" value="HX"/>
    <property type="match status" value="1"/>
</dbReference>
<feature type="compositionally biased region" description="Polar residues" evidence="8">
    <location>
        <begin position="443"/>
        <end position="467"/>
    </location>
</feature>
<dbReference type="SMART" id="SM00201">
    <property type="entry name" value="SO"/>
    <property type="match status" value="1"/>
</dbReference>
<evidence type="ECO:0000256" key="6">
    <source>
        <dbReference type="ARBA" id="ARBA00023180"/>
    </source>
</evidence>
<evidence type="ECO:0000259" key="9">
    <source>
        <dbReference type="PROSITE" id="PS50958"/>
    </source>
</evidence>
<feature type="compositionally biased region" description="Polar residues" evidence="8">
    <location>
        <begin position="525"/>
        <end position="534"/>
    </location>
</feature>
<accession>A0AAD9DW18</accession>
<dbReference type="InterPro" id="IPR018487">
    <property type="entry name" value="Hemopexin-like_repeat"/>
</dbReference>
<dbReference type="Proteomes" id="UP001239994">
    <property type="component" value="Unassembled WGS sequence"/>
</dbReference>
<feature type="domain" description="SMB" evidence="9">
    <location>
        <begin position="37"/>
        <end position="80"/>
    </location>
</feature>
<feature type="compositionally biased region" description="Low complexity" evidence="8">
    <location>
        <begin position="468"/>
        <end position="485"/>
    </location>
</feature>
<feature type="compositionally biased region" description="Acidic residues" evidence="8">
    <location>
        <begin position="186"/>
        <end position="199"/>
    </location>
</feature>
<proteinExistence type="predicted"/>
<feature type="compositionally biased region" description="Polar residues" evidence="8">
    <location>
        <begin position="610"/>
        <end position="628"/>
    </location>
</feature>
<evidence type="ECO:0000256" key="7">
    <source>
        <dbReference type="PROSITE-ProRule" id="PRU01011"/>
    </source>
</evidence>
<keyword evidence="4" id="KW-0677">Repeat</keyword>
<keyword evidence="3" id="KW-0732">Signal</keyword>
<keyword evidence="6" id="KW-0325">Glycoprotein</keyword>
<dbReference type="PROSITE" id="PS50958">
    <property type="entry name" value="SMB_2"/>
    <property type="match status" value="1"/>
</dbReference>
<comment type="subcellular location">
    <subcellularLocation>
        <location evidence="1">Secreted</location>
    </subcellularLocation>
</comment>
<dbReference type="PANTHER" id="PTHR22917:SF1">
    <property type="entry name" value="PROTEOGLYCAN 4"/>
    <property type="match status" value="1"/>
</dbReference>
<feature type="repeat" description="Hemopexin" evidence="7">
    <location>
        <begin position="735"/>
        <end position="782"/>
    </location>
</feature>
<dbReference type="Gene3D" id="4.10.410.20">
    <property type="match status" value="1"/>
</dbReference>
<sequence>MVLGGPAQDTDAYAFALQNIPGSRYKNTSSLTSDRGPFSSCRGRCAQAYYRGSACQCDSECLAHNECCPNYESLCTTRPRGNGCCVFVEQGGRVEGDVANALREAGHATVMERARSTTSAVLITSPRAPSRENTDRHPVAANLSHTQEYCCIHACLDVEQTCVRGNTVLTYTVSHVNNPESSMDGEGVEAESDAQEDWAAEVVGGSTQAPPPPVVASGSGALSSEDVKQESSLVQPTKLPDLPEVLSEPSEGMKTASEVSEAGGDSPSVPDESGSPVPTTPDPPFLSLARTISKTAGMTPPSVDEEDQGSLVTEPEWLSLISSPFPSELVPTGPTTIPQEPDPNSPASERPDPNSPASERPDPNTPASELPDPNTPASERPDLNSPASERPDSNTPASELPDPNTPASERPDSNTPASERPDPNTPASELPKPNTPAFELPKPNTQPSPQRTSESRVTPATTAHTNATEITASSSTTEPEPSNPEQPKDTLSPEGAPGAQTEHTEPIEMIESITVAIQNKDPTDKSNSTETTSNARDENIKDLPSPNEDKPEANGPTSGSEIRPFNPDQPGEAPHPEDDTQPHRVQHPSGPSENTATAGVEAEYVDPTDKPSTAETTTNVQDENMRQVSSIKETSTTLTSLESTPAKVSPPPTKATKKPTNPTSGVTEALDKDSPWDYQADAANDTDLCSGRPINGLTTLRNGTIVVFRGHHFWTLDSRRNPGPAHGITDVWGIPSPIDTVYTRCNCQGKTYFFKGNSYWRFENGLMDPGFPKPISEGFGVGGHLTAALSMPRYRSRRESVLFFKRGGLAQRYTYRITPQCGSKLAKYTTHTRVRREKDSKLGQEINIQSWKGFPPLVTAAVSVPATGGEGYRYYIFSQRGTRETKVSQELVQMSKESIHIPLLRTTSQ</sequence>
<reference evidence="10" key="1">
    <citation type="submission" date="2023-03" db="EMBL/GenBank/DDBJ databases">
        <title>Electrophorus voltai genome.</title>
        <authorList>
            <person name="Bian C."/>
        </authorList>
    </citation>
    <scope>NUCLEOTIDE SEQUENCE</scope>
    <source>
        <strain evidence="10">CB-2022</strain>
        <tissue evidence="10">Muscle</tissue>
    </source>
</reference>
<evidence type="ECO:0000256" key="4">
    <source>
        <dbReference type="ARBA" id="ARBA00022737"/>
    </source>
</evidence>
<keyword evidence="2" id="KW-0964">Secreted</keyword>
<name>A0AAD9DW18_9TELE</name>
<organism evidence="10 11">
    <name type="scientific">Electrophorus voltai</name>
    <dbReference type="NCBI Taxonomy" id="2609070"/>
    <lineage>
        <taxon>Eukaryota</taxon>
        <taxon>Metazoa</taxon>
        <taxon>Chordata</taxon>
        <taxon>Craniata</taxon>
        <taxon>Vertebrata</taxon>
        <taxon>Euteleostomi</taxon>
        <taxon>Actinopterygii</taxon>
        <taxon>Neopterygii</taxon>
        <taxon>Teleostei</taxon>
        <taxon>Ostariophysi</taxon>
        <taxon>Gymnotiformes</taxon>
        <taxon>Gymnotoidei</taxon>
        <taxon>Gymnotidae</taxon>
        <taxon>Electrophorus</taxon>
    </lineage>
</organism>
<dbReference type="Pfam" id="PF01033">
    <property type="entry name" value="Somatomedin_B"/>
    <property type="match status" value="1"/>
</dbReference>
<dbReference type="PANTHER" id="PTHR22917">
    <property type="entry name" value="HEMOPEXIN DOMAIN-CONTAINING PROTEIN"/>
    <property type="match status" value="1"/>
</dbReference>
<dbReference type="SUPFAM" id="SSF90188">
    <property type="entry name" value="Somatomedin B domain"/>
    <property type="match status" value="1"/>
</dbReference>
<feature type="compositionally biased region" description="Basic and acidic residues" evidence="8">
    <location>
        <begin position="535"/>
        <end position="552"/>
    </location>
</feature>
<evidence type="ECO:0000256" key="1">
    <source>
        <dbReference type="ARBA" id="ARBA00004613"/>
    </source>
</evidence>
<dbReference type="InterPro" id="IPR036024">
    <property type="entry name" value="Somatomedin_B-like_dom_sf"/>
</dbReference>
<dbReference type="PROSITE" id="PS00024">
    <property type="entry name" value="HEMOPEXIN"/>
    <property type="match status" value="1"/>
</dbReference>
<evidence type="ECO:0000313" key="10">
    <source>
        <dbReference type="EMBL" id="KAK1796066.1"/>
    </source>
</evidence>
<feature type="compositionally biased region" description="Low complexity" evidence="8">
    <location>
        <begin position="629"/>
        <end position="647"/>
    </location>
</feature>
<dbReference type="EMBL" id="JAROKS010000015">
    <property type="protein sequence ID" value="KAK1796066.1"/>
    <property type="molecule type" value="Genomic_DNA"/>
</dbReference>
<evidence type="ECO:0000256" key="8">
    <source>
        <dbReference type="SAM" id="MobiDB-lite"/>
    </source>
</evidence>
<dbReference type="InterPro" id="IPR051298">
    <property type="entry name" value="Heme_transport/Cell_adhesion"/>
</dbReference>
<protein>
    <recommendedName>
        <fullName evidence="9">SMB domain-containing protein</fullName>
    </recommendedName>
</protein>
<evidence type="ECO:0000256" key="3">
    <source>
        <dbReference type="ARBA" id="ARBA00022729"/>
    </source>
</evidence>
<dbReference type="SMART" id="SM00120">
    <property type="entry name" value="HX"/>
    <property type="match status" value="2"/>
</dbReference>
<dbReference type="Gene3D" id="2.110.10.10">
    <property type="entry name" value="Hemopexin-like domain"/>
    <property type="match status" value="1"/>
</dbReference>
<dbReference type="InterPro" id="IPR000585">
    <property type="entry name" value="Hemopexin-like_dom"/>
</dbReference>
<evidence type="ECO:0000256" key="2">
    <source>
        <dbReference type="ARBA" id="ARBA00022525"/>
    </source>
</evidence>
<evidence type="ECO:0000256" key="5">
    <source>
        <dbReference type="ARBA" id="ARBA00023157"/>
    </source>
</evidence>
<dbReference type="InterPro" id="IPR018486">
    <property type="entry name" value="Hemopexin_CS"/>
</dbReference>
<evidence type="ECO:0000313" key="11">
    <source>
        <dbReference type="Proteomes" id="UP001239994"/>
    </source>
</evidence>
<dbReference type="SUPFAM" id="SSF50923">
    <property type="entry name" value="Hemopexin-like domain"/>
    <property type="match status" value="1"/>
</dbReference>
<keyword evidence="5" id="KW-1015">Disulfide bond</keyword>
<dbReference type="AlphaFoldDB" id="A0AAD9DW18"/>
<dbReference type="PROSITE" id="PS00524">
    <property type="entry name" value="SMB_1"/>
    <property type="match status" value="1"/>
</dbReference>
<keyword evidence="11" id="KW-1185">Reference proteome</keyword>
<feature type="region of interest" description="Disordered" evidence="8">
    <location>
        <begin position="176"/>
        <end position="671"/>
    </location>
</feature>
<dbReference type="Pfam" id="PF00045">
    <property type="entry name" value="Hemopexin"/>
    <property type="match status" value="2"/>
</dbReference>
<comment type="caution">
    <text evidence="10">The sequence shown here is derived from an EMBL/GenBank/DDBJ whole genome shotgun (WGS) entry which is preliminary data.</text>
</comment>
<dbReference type="GO" id="GO:0005576">
    <property type="term" value="C:extracellular region"/>
    <property type="evidence" value="ECO:0007669"/>
    <property type="project" value="UniProtKB-SubCell"/>
</dbReference>
<dbReference type="InterPro" id="IPR036375">
    <property type="entry name" value="Hemopexin-like_dom_sf"/>
</dbReference>
<dbReference type="InterPro" id="IPR001212">
    <property type="entry name" value="Somatomedin_B_dom"/>
</dbReference>